<evidence type="ECO:0000313" key="1">
    <source>
        <dbReference type="EMBL" id="KAJ8683660.1"/>
    </source>
</evidence>
<reference evidence="1" key="1">
    <citation type="submission" date="2023-04" db="EMBL/GenBank/DDBJ databases">
        <title>A chromosome-level genome assembly of the parasitoid wasp Eretmocerus hayati.</title>
        <authorList>
            <person name="Zhong Y."/>
            <person name="Liu S."/>
            <person name="Liu Y."/>
        </authorList>
    </citation>
    <scope>NUCLEOTIDE SEQUENCE</scope>
    <source>
        <strain evidence="1">ZJU_SS_LIU_2023</strain>
    </source>
</reference>
<gene>
    <name evidence="1" type="ORF">QAD02_019452</name>
</gene>
<accession>A0ACC2PJQ6</accession>
<dbReference type="Proteomes" id="UP001239111">
    <property type="component" value="Chromosome 1"/>
</dbReference>
<keyword evidence="2" id="KW-1185">Reference proteome</keyword>
<sequence length="321" mass="36515">MSKRVKLDVLTRSSRQKNCSVGPASTVDTEASRFFKNENDVKIETDDSHPKKKKSSRKQKSSPDNGKAATNCTPKTEPTHPDDESLSKDNKSWFPKNWEETLKNIRIMRQHRTAPVDDMGCDKCADDEAPGPISRYQTLLSLMLSSQTKDQVTHAAMQRLREIKCTPENIVKISEEELGKRIYPVGFWKRKVQYLKSTSKILLEKYNGDIPNNIKELCDLPGVGPKMAHICMQVAWNETTGIGVDTHVHRISNRLKWVPKPTKTPEGTRIALEAWLPKEIWSEVNHLLVGFGQEICQPQRPKCAECLNRTICPSADKNYQF</sequence>
<name>A0ACC2PJQ6_9HYME</name>
<comment type="caution">
    <text evidence="1">The sequence shown here is derived from an EMBL/GenBank/DDBJ whole genome shotgun (WGS) entry which is preliminary data.</text>
</comment>
<evidence type="ECO:0000313" key="2">
    <source>
        <dbReference type="Proteomes" id="UP001239111"/>
    </source>
</evidence>
<organism evidence="1 2">
    <name type="scientific">Eretmocerus hayati</name>
    <dbReference type="NCBI Taxonomy" id="131215"/>
    <lineage>
        <taxon>Eukaryota</taxon>
        <taxon>Metazoa</taxon>
        <taxon>Ecdysozoa</taxon>
        <taxon>Arthropoda</taxon>
        <taxon>Hexapoda</taxon>
        <taxon>Insecta</taxon>
        <taxon>Pterygota</taxon>
        <taxon>Neoptera</taxon>
        <taxon>Endopterygota</taxon>
        <taxon>Hymenoptera</taxon>
        <taxon>Apocrita</taxon>
        <taxon>Proctotrupomorpha</taxon>
        <taxon>Chalcidoidea</taxon>
        <taxon>Aphelinidae</taxon>
        <taxon>Aphelininae</taxon>
        <taxon>Eretmocerus</taxon>
    </lineage>
</organism>
<dbReference type="EMBL" id="CM056741">
    <property type="protein sequence ID" value="KAJ8683660.1"/>
    <property type="molecule type" value="Genomic_DNA"/>
</dbReference>
<protein>
    <submittedName>
        <fullName evidence="1">Uncharacterized protein</fullName>
    </submittedName>
</protein>
<proteinExistence type="predicted"/>